<feature type="compositionally biased region" description="Low complexity" evidence="1">
    <location>
        <begin position="197"/>
        <end position="211"/>
    </location>
</feature>
<dbReference type="AlphaFoldDB" id="A0AAD4QBY5"/>
<evidence type="ECO:0000256" key="1">
    <source>
        <dbReference type="SAM" id="MobiDB-lite"/>
    </source>
</evidence>
<comment type="caution">
    <text evidence="2">The sequence shown here is derived from an EMBL/GenBank/DDBJ whole genome shotgun (WGS) entry which is preliminary data.</text>
</comment>
<feature type="compositionally biased region" description="Acidic residues" evidence="1">
    <location>
        <begin position="184"/>
        <end position="193"/>
    </location>
</feature>
<dbReference type="Proteomes" id="UP001201163">
    <property type="component" value="Unassembled WGS sequence"/>
</dbReference>
<gene>
    <name evidence="2" type="ORF">EDB92DRAFT_1817678</name>
</gene>
<feature type="region of interest" description="Disordered" evidence="1">
    <location>
        <begin position="15"/>
        <end position="74"/>
    </location>
</feature>
<evidence type="ECO:0000313" key="2">
    <source>
        <dbReference type="EMBL" id="KAH8988041.1"/>
    </source>
</evidence>
<feature type="region of interest" description="Disordered" evidence="1">
    <location>
        <begin position="182"/>
        <end position="211"/>
    </location>
</feature>
<reference evidence="2" key="1">
    <citation type="submission" date="2022-01" db="EMBL/GenBank/DDBJ databases">
        <title>Comparative genomics reveals a dynamic genome evolution in the ectomycorrhizal milk-cap (Lactarius) mushrooms.</title>
        <authorList>
            <consortium name="DOE Joint Genome Institute"/>
            <person name="Lebreton A."/>
            <person name="Tang N."/>
            <person name="Kuo A."/>
            <person name="LaButti K."/>
            <person name="Drula E."/>
            <person name="Barry K."/>
            <person name="Clum A."/>
            <person name="Lipzen A."/>
            <person name="Mousain D."/>
            <person name="Ng V."/>
            <person name="Wang R."/>
            <person name="Wang X."/>
            <person name="Dai Y."/>
            <person name="Henrissat B."/>
            <person name="Grigoriev I.V."/>
            <person name="Guerin-Laguette A."/>
            <person name="Yu F."/>
            <person name="Martin F.M."/>
        </authorList>
    </citation>
    <scope>NUCLEOTIDE SEQUENCE</scope>
    <source>
        <strain evidence="2">QP</strain>
    </source>
</reference>
<accession>A0AAD4QBY5</accession>
<dbReference type="EMBL" id="JAKELL010000044">
    <property type="protein sequence ID" value="KAH8988041.1"/>
    <property type="molecule type" value="Genomic_DNA"/>
</dbReference>
<organism evidence="2 3">
    <name type="scientific">Lactarius akahatsu</name>
    <dbReference type="NCBI Taxonomy" id="416441"/>
    <lineage>
        <taxon>Eukaryota</taxon>
        <taxon>Fungi</taxon>
        <taxon>Dikarya</taxon>
        <taxon>Basidiomycota</taxon>
        <taxon>Agaricomycotina</taxon>
        <taxon>Agaricomycetes</taxon>
        <taxon>Russulales</taxon>
        <taxon>Russulaceae</taxon>
        <taxon>Lactarius</taxon>
    </lineage>
</organism>
<keyword evidence="3" id="KW-1185">Reference proteome</keyword>
<evidence type="ECO:0000313" key="3">
    <source>
        <dbReference type="Proteomes" id="UP001201163"/>
    </source>
</evidence>
<protein>
    <submittedName>
        <fullName evidence="2">Uncharacterized protein</fullName>
    </submittedName>
</protein>
<name>A0AAD4QBY5_9AGAM</name>
<proteinExistence type="predicted"/>
<sequence length="211" mass="22968">MVSCYWAQPAQHPWFKPKTLKRKSPSMLLRSESPSPVDEDDRDSRVKRQRLTTLTLEHTRPQKRKLPPSCPQSPIEEKDIVAKRQRCTALEYGIGRLSLTPPSHPAQDAARPAPSVPELATRLSAPVPVLSVPDYGFSSPWLPAGRFLTSGARASLAGGEDVKMRSSSWYEPEKDRIVVTDLDASSDDEDGVDDAPKAPACGAAGAVARGS</sequence>